<organism evidence="1 2">
    <name type="scientific">Pseudo-nitzschia multistriata</name>
    <dbReference type="NCBI Taxonomy" id="183589"/>
    <lineage>
        <taxon>Eukaryota</taxon>
        <taxon>Sar</taxon>
        <taxon>Stramenopiles</taxon>
        <taxon>Ochrophyta</taxon>
        <taxon>Bacillariophyta</taxon>
        <taxon>Bacillariophyceae</taxon>
        <taxon>Bacillariophycidae</taxon>
        <taxon>Bacillariales</taxon>
        <taxon>Bacillariaceae</taxon>
        <taxon>Pseudo-nitzschia</taxon>
    </lineage>
</organism>
<dbReference type="AlphaFoldDB" id="A0A448ZFG5"/>
<gene>
    <name evidence="1" type="ORF">PSNMU_V1.4_AUG-EV-PASAV3_0076720</name>
</gene>
<proteinExistence type="predicted"/>
<reference evidence="1 2" key="1">
    <citation type="submission" date="2019-01" db="EMBL/GenBank/DDBJ databases">
        <authorList>
            <person name="Ferrante I. M."/>
        </authorList>
    </citation>
    <scope>NUCLEOTIDE SEQUENCE [LARGE SCALE GENOMIC DNA]</scope>
    <source>
        <strain evidence="1 2">B856</strain>
    </source>
</reference>
<protein>
    <submittedName>
        <fullName evidence="1">Uncharacterized protein</fullName>
    </submittedName>
</protein>
<accession>A0A448ZFG5</accession>
<name>A0A448ZFG5_9STRA</name>
<keyword evidence="2" id="KW-1185">Reference proteome</keyword>
<evidence type="ECO:0000313" key="2">
    <source>
        <dbReference type="Proteomes" id="UP000291116"/>
    </source>
</evidence>
<dbReference type="OrthoDB" id="49553at2759"/>
<evidence type="ECO:0000313" key="1">
    <source>
        <dbReference type="EMBL" id="VEU40774.1"/>
    </source>
</evidence>
<dbReference type="EMBL" id="CAACVS010000306">
    <property type="protein sequence ID" value="VEU40774.1"/>
    <property type="molecule type" value="Genomic_DNA"/>
</dbReference>
<sequence length="256" mass="29537">MSYRRHHELLPSVYNQRYKLFRNNSKLTPGHHHWPGVRGDVRIPSFPEVLSTLIEEEDISVRSYDAWSKFFPVSIFNTHQEGDLVTNFVCQVVTGARQLCRIFADDSNEASNTSINKSTSYLDWDILGVFAHEQGLVHELDNRYKLAKAIGAYIRRSNLRLPLACPTKETIDQLYRTSMKIELWATSFGSPKPLTNFQTSWEETLQKMKLCSVNASSALEQEVWKNFFQQRMSSIDFRETNATAELLNLSSNITHQ</sequence>
<dbReference type="Proteomes" id="UP000291116">
    <property type="component" value="Unassembled WGS sequence"/>
</dbReference>